<dbReference type="PANTHER" id="PTHR30041">
    <property type="entry name" value="ARSENATE REDUCTASE"/>
    <property type="match status" value="1"/>
</dbReference>
<proteinExistence type="inferred from homology"/>
<dbReference type="NCBIfam" id="TIGR01617">
    <property type="entry name" value="arsC_related"/>
    <property type="match status" value="1"/>
</dbReference>
<dbReference type="Proteomes" id="UP000244223">
    <property type="component" value="Unassembled WGS sequence"/>
</dbReference>
<dbReference type="OrthoDB" id="9794155at2"/>
<protein>
    <submittedName>
        <fullName evidence="3">Spx/MgsR family transcriptional regulator</fullName>
    </submittedName>
</protein>
<dbReference type="InterPro" id="IPR006660">
    <property type="entry name" value="Arsenate_reductase-like"/>
</dbReference>
<evidence type="ECO:0000256" key="1">
    <source>
        <dbReference type="ARBA" id="ARBA00007198"/>
    </source>
</evidence>
<keyword evidence="4" id="KW-1185">Reference proteome</keyword>
<dbReference type="PROSITE" id="PS51353">
    <property type="entry name" value="ARSC"/>
    <property type="match status" value="1"/>
</dbReference>
<name>A0A2T5J043_9GAMM</name>
<dbReference type="SUPFAM" id="SSF52833">
    <property type="entry name" value="Thioredoxin-like"/>
    <property type="match status" value="1"/>
</dbReference>
<organism evidence="3 4">
    <name type="scientific">Agitococcus lubricus</name>
    <dbReference type="NCBI Taxonomy" id="1077255"/>
    <lineage>
        <taxon>Bacteria</taxon>
        <taxon>Pseudomonadati</taxon>
        <taxon>Pseudomonadota</taxon>
        <taxon>Gammaproteobacteria</taxon>
        <taxon>Moraxellales</taxon>
        <taxon>Moraxellaceae</taxon>
        <taxon>Agitococcus</taxon>
    </lineage>
</organism>
<evidence type="ECO:0000313" key="4">
    <source>
        <dbReference type="Proteomes" id="UP000244223"/>
    </source>
</evidence>
<dbReference type="NCBIfam" id="NF008107">
    <property type="entry name" value="PRK10853.1"/>
    <property type="match status" value="1"/>
</dbReference>
<dbReference type="PANTHER" id="PTHR30041:SF8">
    <property type="entry name" value="PROTEIN YFFB"/>
    <property type="match status" value="1"/>
</dbReference>
<reference evidence="3 4" key="1">
    <citation type="submission" date="2018-04" db="EMBL/GenBank/DDBJ databases">
        <title>Genomic Encyclopedia of Archaeal and Bacterial Type Strains, Phase II (KMG-II): from individual species to whole genera.</title>
        <authorList>
            <person name="Goeker M."/>
        </authorList>
    </citation>
    <scope>NUCLEOTIDE SEQUENCE [LARGE SCALE GENOMIC DNA]</scope>
    <source>
        <strain evidence="3 4">DSM 5822</strain>
    </source>
</reference>
<dbReference type="RefSeq" id="WP_107865238.1">
    <property type="nucleotide sequence ID" value="NZ_QAON01000005.1"/>
</dbReference>
<evidence type="ECO:0000313" key="3">
    <source>
        <dbReference type="EMBL" id="PTQ89720.1"/>
    </source>
</evidence>
<dbReference type="Pfam" id="PF03960">
    <property type="entry name" value="ArsC"/>
    <property type="match status" value="1"/>
</dbReference>
<dbReference type="InterPro" id="IPR036249">
    <property type="entry name" value="Thioredoxin-like_sf"/>
</dbReference>
<dbReference type="InterPro" id="IPR006504">
    <property type="entry name" value="Tscrpt_reg_Spx/MgsR"/>
</dbReference>
<comment type="similarity">
    <text evidence="1 2">Belongs to the ArsC family.</text>
</comment>
<accession>A0A2T5J043</accession>
<sequence length="124" mass="14214">MLTIYGIKNCDTMKKAFTWLDGQGIAYQFHDYKKAALDEKTLDDWLNRVGWQAIVNQKGTTWRKLALDKNTLDNQSIKSIILQNLSMIKRPLLVLDNNNIVLGFDVEQWQHFAPSTMLSAGQAQ</sequence>
<evidence type="ECO:0000256" key="2">
    <source>
        <dbReference type="PROSITE-ProRule" id="PRU01282"/>
    </source>
</evidence>
<dbReference type="EMBL" id="QAON01000005">
    <property type="protein sequence ID" value="PTQ89720.1"/>
    <property type="molecule type" value="Genomic_DNA"/>
</dbReference>
<comment type="caution">
    <text evidence="3">The sequence shown here is derived from an EMBL/GenBank/DDBJ whole genome shotgun (WGS) entry which is preliminary data.</text>
</comment>
<gene>
    <name evidence="3" type="ORF">C8N29_10544</name>
</gene>
<dbReference type="AlphaFoldDB" id="A0A2T5J043"/>
<dbReference type="Gene3D" id="3.40.30.10">
    <property type="entry name" value="Glutaredoxin"/>
    <property type="match status" value="1"/>
</dbReference>